<dbReference type="GeneID" id="36571859"/>
<organism evidence="2 3">
    <name type="scientific">Amorphotheca resinae ATCC 22711</name>
    <dbReference type="NCBI Taxonomy" id="857342"/>
    <lineage>
        <taxon>Eukaryota</taxon>
        <taxon>Fungi</taxon>
        <taxon>Dikarya</taxon>
        <taxon>Ascomycota</taxon>
        <taxon>Pezizomycotina</taxon>
        <taxon>Leotiomycetes</taxon>
        <taxon>Helotiales</taxon>
        <taxon>Amorphothecaceae</taxon>
        <taxon>Amorphotheca</taxon>
    </lineage>
</organism>
<dbReference type="EMBL" id="KZ679009">
    <property type="protein sequence ID" value="PSS22451.1"/>
    <property type="molecule type" value="Genomic_DNA"/>
</dbReference>
<accession>A0A2T3B6S7</accession>
<sequence length="239" mass="26384">MSRQRPLFGSCACGRNRYTIQIPPDSTGVAQVFYDNSHAHRHALSNPLPTYLRIPLTWYSSTTHSYFPDESARAIRRVYTSPSDPSSLRQFCGFCGTPLTYWSESPREESNFISLTLGSLLEDDLRDLEELGLLPEGTHELEGGGETAEVDEGVPWFESMVSGSRLGKMRRSLGARRSGRWSVEWEVVEWGGDDASGSASHDTGREIEGQRPASAGKRKLGVDDEDEHVGADATMKGAL</sequence>
<keyword evidence="3" id="KW-1185">Reference proteome</keyword>
<dbReference type="STRING" id="857342.A0A2T3B6S7"/>
<evidence type="ECO:0000313" key="3">
    <source>
        <dbReference type="Proteomes" id="UP000241818"/>
    </source>
</evidence>
<proteinExistence type="predicted"/>
<dbReference type="AlphaFoldDB" id="A0A2T3B6S7"/>
<evidence type="ECO:0008006" key="4">
    <source>
        <dbReference type="Google" id="ProtNLM"/>
    </source>
</evidence>
<dbReference type="InParanoid" id="A0A2T3B6S7"/>
<gene>
    <name evidence="2" type="ORF">M430DRAFT_17999</name>
</gene>
<evidence type="ECO:0000313" key="2">
    <source>
        <dbReference type="EMBL" id="PSS22451.1"/>
    </source>
</evidence>
<dbReference type="Proteomes" id="UP000241818">
    <property type="component" value="Unassembled WGS sequence"/>
</dbReference>
<name>A0A2T3B6S7_AMORE</name>
<reference evidence="2 3" key="1">
    <citation type="journal article" date="2018" name="New Phytol.">
        <title>Comparative genomics and transcriptomics depict ericoid mycorrhizal fungi as versatile saprotrophs and plant mutualists.</title>
        <authorList>
            <person name="Martino E."/>
            <person name="Morin E."/>
            <person name="Grelet G.A."/>
            <person name="Kuo A."/>
            <person name="Kohler A."/>
            <person name="Daghino S."/>
            <person name="Barry K.W."/>
            <person name="Cichocki N."/>
            <person name="Clum A."/>
            <person name="Dockter R.B."/>
            <person name="Hainaut M."/>
            <person name="Kuo R.C."/>
            <person name="LaButti K."/>
            <person name="Lindahl B.D."/>
            <person name="Lindquist E.A."/>
            <person name="Lipzen A."/>
            <person name="Khouja H.R."/>
            <person name="Magnuson J."/>
            <person name="Murat C."/>
            <person name="Ohm R.A."/>
            <person name="Singer S.W."/>
            <person name="Spatafora J.W."/>
            <person name="Wang M."/>
            <person name="Veneault-Fourrey C."/>
            <person name="Henrissat B."/>
            <person name="Grigoriev I.V."/>
            <person name="Martin F.M."/>
            <person name="Perotto S."/>
        </authorList>
    </citation>
    <scope>NUCLEOTIDE SEQUENCE [LARGE SCALE GENOMIC DNA]</scope>
    <source>
        <strain evidence="2 3">ATCC 22711</strain>
    </source>
</reference>
<feature type="region of interest" description="Disordered" evidence="1">
    <location>
        <begin position="192"/>
        <end position="239"/>
    </location>
</feature>
<dbReference type="Gene3D" id="2.170.150.70">
    <property type="match status" value="1"/>
</dbReference>
<dbReference type="OrthoDB" id="3907216at2759"/>
<evidence type="ECO:0000256" key="1">
    <source>
        <dbReference type="SAM" id="MobiDB-lite"/>
    </source>
</evidence>
<dbReference type="SUPFAM" id="SSF51316">
    <property type="entry name" value="Mss4-like"/>
    <property type="match status" value="1"/>
</dbReference>
<dbReference type="InterPro" id="IPR011057">
    <property type="entry name" value="Mss4-like_sf"/>
</dbReference>
<dbReference type="RefSeq" id="XP_024722606.1">
    <property type="nucleotide sequence ID" value="XM_024863778.1"/>
</dbReference>
<protein>
    <recommendedName>
        <fullName evidence="4">CENP-V/GFA domain-containing protein</fullName>
    </recommendedName>
</protein>